<dbReference type="EMBL" id="PZKL01000003">
    <property type="protein sequence ID" value="PTH82956.1"/>
    <property type="molecule type" value="Genomic_DNA"/>
</dbReference>
<comment type="caution">
    <text evidence="2">The sequence shown here is derived from an EMBL/GenBank/DDBJ whole genome shotgun (WGS) entry which is preliminary data.</text>
</comment>
<proteinExistence type="predicted"/>
<dbReference type="Proteomes" id="UP000241986">
    <property type="component" value="Unassembled WGS sequence"/>
</dbReference>
<name>A0A2T4N855_AERVE</name>
<evidence type="ECO:0000313" key="2">
    <source>
        <dbReference type="EMBL" id="PTH82956.1"/>
    </source>
</evidence>
<evidence type="ECO:0000256" key="1">
    <source>
        <dbReference type="SAM" id="Phobius"/>
    </source>
</evidence>
<reference evidence="2 3" key="1">
    <citation type="submission" date="2018-03" db="EMBL/GenBank/DDBJ databases">
        <title>Aeromonas veronii whole genome sequencing and analysis.</title>
        <authorList>
            <person name="Xie H."/>
            <person name="Liu T."/>
            <person name="Wang K."/>
        </authorList>
    </citation>
    <scope>NUCLEOTIDE SEQUENCE [LARGE SCALE GENOMIC DNA]</scope>
    <source>
        <strain evidence="2 3">XH.VA.1</strain>
    </source>
</reference>
<protein>
    <submittedName>
        <fullName evidence="2">Uncharacterized protein</fullName>
    </submittedName>
</protein>
<gene>
    <name evidence="2" type="ORF">DAA48_00625</name>
</gene>
<organism evidence="2 3">
    <name type="scientific">Aeromonas veronii</name>
    <dbReference type="NCBI Taxonomy" id="654"/>
    <lineage>
        <taxon>Bacteria</taxon>
        <taxon>Pseudomonadati</taxon>
        <taxon>Pseudomonadota</taxon>
        <taxon>Gammaproteobacteria</taxon>
        <taxon>Aeromonadales</taxon>
        <taxon>Aeromonadaceae</taxon>
        <taxon>Aeromonas</taxon>
    </lineage>
</organism>
<dbReference type="AlphaFoldDB" id="A0A2T4N855"/>
<feature type="transmembrane region" description="Helical" evidence="1">
    <location>
        <begin position="20"/>
        <end position="40"/>
    </location>
</feature>
<keyword evidence="1" id="KW-0472">Membrane</keyword>
<evidence type="ECO:0000313" key="3">
    <source>
        <dbReference type="Proteomes" id="UP000241986"/>
    </source>
</evidence>
<keyword evidence="1" id="KW-1133">Transmembrane helix</keyword>
<keyword evidence="1" id="KW-0812">Transmembrane</keyword>
<accession>A0A2T4N855</accession>
<sequence>MVWLRSDRMFKTNRQPPKHLVAIDFVVVWMCSTGMIAHVINMLQSLVVNIRYQPNSATSLQ</sequence>